<dbReference type="GO" id="GO:0004177">
    <property type="term" value="F:aminopeptidase activity"/>
    <property type="evidence" value="ECO:0007669"/>
    <property type="project" value="UniProtKB-UniRule"/>
</dbReference>
<dbReference type="GO" id="GO:0046872">
    <property type="term" value="F:metal ion binding"/>
    <property type="evidence" value="ECO:0007669"/>
    <property type="project" value="UniProtKB-UniRule"/>
</dbReference>
<keyword evidence="3" id="KW-0645">Protease</keyword>
<dbReference type="Gene3D" id="2.40.30.40">
    <property type="entry name" value="Peptidase M42, domain 2"/>
    <property type="match status" value="1"/>
</dbReference>
<dbReference type="PANTHER" id="PTHR32481">
    <property type="entry name" value="AMINOPEPTIDASE"/>
    <property type="match status" value="1"/>
</dbReference>
<dbReference type="Gene3D" id="3.40.630.10">
    <property type="entry name" value="Zn peptidases"/>
    <property type="match status" value="1"/>
</dbReference>
<proteinExistence type="inferred from homology"/>
<organism evidence="9 10">
    <name type="scientific">Meiothermus hypogaeus NBRC 106114</name>
    <dbReference type="NCBI Taxonomy" id="1227553"/>
    <lineage>
        <taxon>Bacteria</taxon>
        <taxon>Thermotogati</taxon>
        <taxon>Deinococcota</taxon>
        <taxon>Deinococci</taxon>
        <taxon>Thermales</taxon>
        <taxon>Thermaceae</taxon>
        <taxon>Meiothermus</taxon>
    </lineage>
</organism>
<keyword evidence="5" id="KW-0378">Hydrolase</keyword>
<evidence type="ECO:0000256" key="4">
    <source>
        <dbReference type="ARBA" id="ARBA00022723"/>
    </source>
</evidence>
<gene>
    <name evidence="9" type="ORF">MHY01S_17840</name>
</gene>
<comment type="similarity">
    <text evidence="1 6">Belongs to the peptidase M42 family.</text>
</comment>
<dbReference type="GO" id="GO:0006508">
    <property type="term" value="P:proteolysis"/>
    <property type="evidence" value="ECO:0007669"/>
    <property type="project" value="UniProtKB-KW"/>
</dbReference>
<dbReference type="SUPFAM" id="SSF101821">
    <property type="entry name" value="Aminopeptidase/glucanase lid domain"/>
    <property type="match status" value="1"/>
</dbReference>
<name>A0A511R1Y1_9DEIN</name>
<feature type="active site" description="Proton acceptor" evidence="7">
    <location>
        <position position="219"/>
    </location>
</feature>
<comment type="cofactor">
    <cofactor evidence="8">
        <name>a divalent metal cation</name>
        <dbReference type="ChEBI" id="CHEBI:60240"/>
    </cofactor>
    <text evidence="8">Binds 2 divalent metal cations per subunit.</text>
</comment>
<dbReference type="InterPro" id="IPR008007">
    <property type="entry name" value="Peptidase_M42"/>
</dbReference>
<evidence type="ECO:0000256" key="3">
    <source>
        <dbReference type="ARBA" id="ARBA00022670"/>
    </source>
</evidence>
<dbReference type="SUPFAM" id="SSF53187">
    <property type="entry name" value="Zn-dependent exopeptidases"/>
    <property type="match status" value="1"/>
</dbReference>
<evidence type="ECO:0000256" key="7">
    <source>
        <dbReference type="PIRSR" id="PIRSR001123-1"/>
    </source>
</evidence>
<evidence type="ECO:0000256" key="1">
    <source>
        <dbReference type="ARBA" id="ARBA00006272"/>
    </source>
</evidence>
<feature type="binding site" evidence="8">
    <location>
        <position position="330"/>
    </location>
    <ligand>
        <name>Zn(2+)</name>
        <dbReference type="ChEBI" id="CHEBI:29105"/>
        <label>2</label>
    </ligand>
</feature>
<keyword evidence="4 8" id="KW-0479">Metal-binding</keyword>
<evidence type="ECO:0000313" key="10">
    <source>
        <dbReference type="Proteomes" id="UP000321197"/>
    </source>
</evidence>
<evidence type="ECO:0000256" key="6">
    <source>
        <dbReference type="PIRNR" id="PIRNR001123"/>
    </source>
</evidence>
<evidence type="ECO:0000256" key="8">
    <source>
        <dbReference type="PIRSR" id="PIRSR001123-2"/>
    </source>
</evidence>
<evidence type="ECO:0000256" key="5">
    <source>
        <dbReference type="ARBA" id="ARBA00022801"/>
    </source>
</evidence>
<keyword evidence="2" id="KW-0031">Aminopeptidase</keyword>
<sequence>MPIGSAGQYNSVMPLDLALLKKLSEVAGIPGWEDRVREVIQQALKGLVDEVRTDALGNLIAHKSGNGPKVMVAAHMDEIGFYVKHVDPKGFLRVQNVGGFDTRNLFARAVTVHTQLGDLPGLLNPAGKPVHISTPEERNKIPTVAQFFVDLGLSAKEVARRVQVGDPVTLRQEASMLGDLFTGKAMDDRASVFVLLETLKRLKGKKIKHDLYAVFTTQEEVGLRGALTSAFHIEPEIGIALDVTLAVDTPDSEAHEAVTQMGQGVGIKVMDSASISDRGLVQQFVQLARKKKIPYQMEVLPLGGTDAGAIQRSRTGVPSITLSIPTRYIHTITEAVHKDDLEATVQLLTAYLQG</sequence>
<reference evidence="9 10" key="1">
    <citation type="submission" date="2019-07" db="EMBL/GenBank/DDBJ databases">
        <title>Whole genome shotgun sequence of Meiothermus hypogaeus NBRC 106114.</title>
        <authorList>
            <person name="Hosoyama A."/>
            <person name="Uohara A."/>
            <person name="Ohji S."/>
            <person name="Ichikawa N."/>
        </authorList>
    </citation>
    <scope>NUCLEOTIDE SEQUENCE [LARGE SCALE GENOMIC DNA]</scope>
    <source>
        <strain evidence="9 10">NBRC 106114</strain>
    </source>
</reference>
<feature type="binding site" evidence="8">
    <location>
        <position position="242"/>
    </location>
    <ligand>
        <name>Zn(2+)</name>
        <dbReference type="ChEBI" id="CHEBI:29105"/>
        <label>1</label>
    </ligand>
</feature>
<dbReference type="InterPro" id="IPR051464">
    <property type="entry name" value="Peptidase_M42_aminopept"/>
</dbReference>
<feature type="binding site" evidence="8">
    <location>
        <position position="187"/>
    </location>
    <ligand>
        <name>Zn(2+)</name>
        <dbReference type="ChEBI" id="CHEBI:29105"/>
        <label>1</label>
    </ligand>
</feature>
<dbReference type="InterPro" id="IPR023367">
    <property type="entry name" value="Peptidase_M42_dom2"/>
</dbReference>
<dbReference type="Pfam" id="PF05343">
    <property type="entry name" value="Peptidase_M42"/>
    <property type="match status" value="1"/>
</dbReference>
<protein>
    <submittedName>
        <fullName evidence="9">Peptidase M42</fullName>
    </submittedName>
</protein>
<accession>A0A511R1Y1</accession>
<dbReference type="AlphaFoldDB" id="A0A511R1Y1"/>
<comment type="caution">
    <text evidence="9">The sequence shown here is derived from an EMBL/GenBank/DDBJ whole genome shotgun (WGS) entry which is preliminary data.</text>
</comment>
<dbReference type="Proteomes" id="UP000321197">
    <property type="component" value="Unassembled WGS sequence"/>
</dbReference>
<evidence type="ECO:0000313" key="9">
    <source>
        <dbReference type="EMBL" id="GEM83618.1"/>
    </source>
</evidence>
<dbReference type="EMBL" id="BJXL01000053">
    <property type="protein sequence ID" value="GEM83618.1"/>
    <property type="molecule type" value="Genomic_DNA"/>
</dbReference>
<feature type="binding site" evidence="8">
    <location>
        <position position="187"/>
    </location>
    <ligand>
        <name>Zn(2+)</name>
        <dbReference type="ChEBI" id="CHEBI:29105"/>
        <label>2</label>
    </ligand>
</feature>
<dbReference type="PANTHER" id="PTHR32481:SF7">
    <property type="entry name" value="AMINOPEPTIDASE YHFE-RELATED"/>
    <property type="match status" value="1"/>
</dbReference>
<evidence type="ECO:0000256" key="2">
    <source>
        <dbReference type="ARBA" id="ARBA00022438"/>
    </source>
</evidence>
<dbReference type="PIRSF" id="PIRSF001123">
    <property type="entry name" value="PepA_GA"/>
    <property type="match status" value="1"/>
</dbReference>
<feature type="binding site" evidence="8">
    <location>
        <position position="75"/>
    </location>
    <ligand>
        <name>Zn(2+)</name>
        <dbReference type="ChEBI" id="CHEBI:29105"/>
        <label>1</label>
    </ligand>
</feature>
<dbReference type="CDD" id="cd05656">
    <property type="entry name" value="M42_Frv"/>
    <property type="match status" value="1"/>
</dbReference>
<feature type="binding site" evidence="8">
    <location>
        <position position="220"/>
    </location>
    <ligand>
        <name>Zn(2+)</name>
        <dbReference type="ChEBI" id="CHEBI:29105"/>
        <label>2</label>
    </ligand>
</feature>